<dbReference type="OrthoDB" id="10051290at2759"/>
<dbReference type="Gene3D" id="1.10.275.10">
    <property type="entry name" value="Fumarase/aspartase (N-terminal domain)"/>
    <property type="match status" value="1"/>
</dbReference>
<protein>
    <submittedName>
        <fullName evidence="3">Phenylalanine ammonia-lyase</fullName>
    </submittedName>
</protein>
<dbReference type="EMBL" id="ML978131">
    <property type="protein sequence ID" value="KAF2095522.1"/>
    <property type="molecule type" value="Genomic_DNA"/>
</dbReference>
<proteinExistence type="inferred from homology"/>
<feature type="non-terminal residue" evidence="3">
    <location>
        <position position="706"/>
    </location>
</feature>
<keyword evidence="2" id="KW-0456">Lyase</keyword>
<dbReference type="NCBIfam" id="TIGR01226">
    <property type="entry name" value="phe_am_lyase"/>
    <property type="match status" value="1"/>
</dbReference>
<comment type="caution">
    <text evidence="3">The sequence shown here is derived from an EMBL/GenBank/DDBJ whole genome shotgun (WGS) entry which is preliminary data.</text>
</comment>
<dbReference type="GO" id="GO:0016841">
    <property type="term" value="F:ammonia-lyase activity"/>
    <property type="evidence" value="ECO:0007669"/>
    <property type="project" value="InterPro"/>
</dbReference>
<dbReference type="PANTHER" id="PTHR10362">
    <property type="entry name" value="HISTIDINE AMMONIA-LYASE"/>
    <property type="match status" value="1"/>
</dbReference>
<dbReference type="GO" id="GO:0005737">
    <property type="term" value="C:cytoplasm"/>
    <property type="evidence" value="ECO:0007669"/>
    <property type="project" value="InterPro"/>
</dbReference>
<gene>
    <name evidence="3" type="ORF">NA57DRAFT_11107</name>
</gene>
<evidence type="ECO:0000313" key="4">
    <source>
        <dbReference type="Proteomes" id="UP000799772"/>
    </source>
</evidence>
<reference evidence="3" key="1">
    <citation type="journal article" date="2020" name="Stud. Mycol.">
        <title>101 Dothideomycetes genomes: a test case for predicting lifestyles and emergence of pathogens.</title>
        <authorList>
            <person name="Haridas S."/>
            <person name="Albert R."/>
            <person name="Binder M."/>
            <person name="Bloem J."/>
            <person name="Labutti K."/>
            <person name="Salamov A."/>
            <person name="Andreopoulos B."/>
            <person name="Baker S."/>
            <person name="Barry K."/>
            <person name="Bills G."/>
            <person name="Bluhm B."/>
            <person name="Cannon C."/>
            <person name="Castanera R."/>
            <person name="Culley D."/>
            <person name="Daum C."/>
            <person name="Ezra D."/>
            <person name="Gonzalez J."/>
            <person name="Henrissat B."/>
            <person name="Kuo A."/>
            <person name="Liang C."/>
            <person name="Lipzen A."/>
            <person name="Lutzoni F."/>
            <person name="Magnuson J."/>
            <person name="Mondo S."/>
            <person name="Nolan M."/>
            <person name="Ohm R."/>
            <person name="Pangilinan J."/>
            <person name="Park H.-J."/>
            <person name="Ramirez L."/>
            <person name="Alfaro M."/>
            <person name="Sun H."/>
            <person name="Tritt A."/>
            <person name="Yoshinaga Y."/>
            <person name="Zwiers L.-H."/>
            <person name="Turgeon B."/>
            <person name="Goodwin S."/>
            <person name="Spatafora J."/>
            <person name="Crous P."/>
            <person name="Grigoriev I."/>
        </authorList>
    </citation>
    <scope>NUCLEOTIDE SEQUENCE</scope>
    <source>
        <strain evidence="3">CBS 133067</strain>
    </source>
</reference>
<dbReference type="PROSITE" id="PS00488">
    <property type="entry name" value="PAL_HISTIDASE"/>
    <property type="match status" value="1"/>
</dbReference>
<feature type="non-terminal residue" evidence="3">
    <location>
        <position position="1"/>
    </location>
</feature>
<comment type="similarity">
    <text evidence="1 2">Belongs to the PAL/histidase family.</text>
</comment>
<dbReference type="CDD" id="cd00332">
    <property type="entry name" value="PAL-HAL"/>
    <property type="match status" value="1"/>
</dbReference>
<accession>A0A9P4IBH7</accession>
<dbReference type="InterPro" id="IPR023144">
    <property type="entry name" value="Phe_NH3-lyase_shielding_dom_sf"/>
</dbReference>
<organism evidence="3 4">
    <name type="scientific">Rhizodiscina lignyota</name>
    <dbReference type="NCBI Taxonomy" id="1504668"/>
    <lineage>
        <taxon>Eukaryota</taxon>
        <taxon>Fungi</taxon>
        <taxon>Dikarya</taxon>
        <taxon>Ascomycota</taxon>
        <taxon>Pezizomycotina</taxon>
        <taxon>Dothideomycetes</taxon>
        <taxon>Pleosporomycetidae</taxon>
        <taxon>Aulographales</taxon>
        <taxon>Rhizodiscinaceae</taxon>
        <taxon>Rhizodiscina</taxon>
    </lineage>
</organism>
<dbReference type="InterPro" id="IPR005922">
    <property type="entry name" value="Phe_NH3-lyase"/>
</dbReference>
<dbReference type="InterPro" id="IPR001106">
    <property type="entry name" value="Aromatic_Lyase"/>
</dbReference>
<dbReference type="SUPFAM" id="SSF48557">
    <property type="entry name" value="L-aspartase-like"/>
    <property type="match status" value="1"/>
</dbReference>
<dbReference type="Gene3D" id="1.20.200.10">
    <property type="entry name" value="Fumarase/aspartase (Central domain)"/>
    <property type="match status" value="1"/>
</dbReference>
<keyword evidence="4" id="KW-1185">Reference proteome</keyword>
<dbReference type="GO" id="GO:0006559">
    <property type="term" value="P:L-phenylalanine catabolic process"/>
    <property type="evidence" value="ECO:0007669"/>
    <property type="project" value="InterPro"/>
</dbReference>
<evidence type="ECO:0000313" key="3">
    <source>
        <dbReference type="EMBL" id="KAF2095522.1"/>
    </source>
</evidence>
<evidence type="ECO:0000256" key="1">
    <source>
        <dbReference type="ARBA" id="ARBA00007238"/>
    </source>
</evidence>
<name>A0A9P4IBH7_9PEZI</name>
<dbReference type="InterPro" id="IPR022313">
    <property type="entry name" value="Phe/His_NH3-lyase_AS"/>
</dbReference>
<sequence length="706" mass="75552">PTFFETVRRTNEKLRSIRAGEHVNLDGESLDIASIVAVSRYGAGAELDRSDDILERIETGVDLLGTRLRDGDLVYGVNTGFGGSADTRTSNLISLQRALVQHQNSGILTQTDIAGPIGGGGQDDFEITSNSMPTSWVRGLMLSRVNSVLRGHSAVSLKIIDSILTLLDQDLTPVIPLRGSISASGDLSPLSYVAAVLQGNPSMYVRTGKKRGNRIVPAPEALELAGLKPVVLAAKEGLGLLNGTAASASVASLALHETNNLALLSQALTVMGVEAMRGTAESFHPFISIARPHEGQTHASATMLSFLQGSQLAQGLVASELDNKISGLCQDRYALRTSPQWIGPLLEDLQLAYKQVTVELNSTTDNPLIDPNDNGTIHHGGNFQALSITSALEKARNALQHIGKILFAQATEMINPVTSRGLPPNLCADDPSLSFTCKGLDINMASYASELGWLNHPLGPNVQSAEMHNQAVNSLALIAGRATQQSVEVLSMMSAAYLFAACQALDLRVLLVRFLDAVAPEFAKLTLKFLVDACVAEGEATAVTGTMALAFSDIWNATTNMDLEDRCNKTAESISGQLINILTTVPTPAPSAESSSSATPVLNLASITAYRQSLSKALHTTYISIRSELFNDYLSITPSYLGRSSKALYTHVRKDLGVPFFRGLIEDPTDLSAAGYPVVEEELERERKSIGMWASVIYEAIRDGRV</sequence>
<dbReference type="Gene3D" id="1.10.274.20">
    <property type="entry name" value="Phenylalanine ammonia-lyase 1, domain 3"/>
    <property type="match status" value="1"/>
</dbReference>
<dbReference type="InterPro" id="IPR024083">
    <property type="entry name" value="Fumarase/histidase_N"/>
</dbReference>
<evidence type="ECO:0000256" key="2">
    <source>
        <dbReference type="RuleBase" id="RU003954"/>
    </source>
</evidence>
<dbReference type="Proteomes" id="UP000799772">
    <property type="component" value="Unassembled WGS sequence"/>
</dbReference>
<dbReference type="AlphaFoldDB" id="A0A9P4IBH7"/>
<dbReference type="InterPro" id="IPR008948">
    <property type="entry name" value="L-Aspartase-like"/>
</dbReference>
<dbReference type="Pfam" id="PF00221">
    <property type="entry name" value="Lyase_aromatic"/>
    <property type="match status" value="1"/>
</dbReference>